<evidence type="ECO:0000256" key="1">
    <source>
        <dbReference type="SAM" id="MobiDB-lite"/>
    </source>
</evidence>
<dbReference type="AlphaFoldDB" id="Q6H4N3"/>
<feature type="region of interest" description="Disordered" evidence="1">
    <location>
        <begin position="61"/>
        <end position="81"/>
    </location>
</feature>
<reference evidence="3" key="1">
    <citation type="journal article" date="2005" name="Nature">
        <title>The map-based sequence of the rice genome.</title>
        <authorList>
            <consortium name="International rice genome sequencing project (IRGSP)"/>
            <person name="Matsumoto T."/>
            <person name="Wu J."/>
            <person name="Kanamori H."/>
            <person name="Katayose Y."/>
            <person name="Fujisawa M."/>
            <person name="Namiki N."/>
            <person name="Mizuno H."/>
            <person name="Yamamoto K."/>
            <person name="Antonio B.A."/>
            <person name="Baba T."/>
            <person name="Sakata K."/>
            <person name="Nagamura Y."/>
            <person name="Aoki H."/>
            <person name="Arikawa K."/>
            <person name="Arita K."/>
            <person name="Bito T."/>
            <person name="Chiden Y."/>
            <person name="Fujitsuka N."/>
            <person name="Fukunaka R."/>
            <person name="Hamada M."/>
            <person name="Harada C."/>
            <person name="Hayashi A."/>
            <person name="Hijishita S."/>
            <person name="Honda M."/>
            <person name="Hosokawa S."/>
            <person name="Ichikawa Y."/>
            <person name="Idonuma A."/>
            <person name="Iijima M."/>
            <person name="Ikeda M."/>
            <person name="Ikeno M."/>
            <person name="Ito K."/>
            <person name="Ito S."/>
            <person name="Ito T."/>
            <person name="Ito Y."/>
            <person name="Ito Y."/>
            <person name="Iwabuchi A."/>
            <person name="Kamiya K."/>
            <person name="Karasawa W."/>
            <person name="Kurita K."/>
            <person name="Katagiri S."/>
            <person name="Kikuta A."/>
            <person name="Kobayashi H."/>
            <person name="Kobayashi N."/>
            <person name="Machita K."/>
            <person name="Maehara T."/>
            <person name="Masukawa M."/>
            <person name="Mizubayashi T."/>
            <person name="Mukai Y."/>
            <person name="Nagasaki H."/>
            <person name="Nagata Y."/>
            <person name="Naito S."/>
            <person name="Nakashima M."/>
            <person name="Nakama Y."/>
            <person name="Nakamichi Y."/>
            <person name="Nakamura M."/>
            <person name="Meguro A."/>
            <person name="Negishi M."/>
            <person name="Ohta I."/>
            <person name="Ohta T."/>
            <person name="Okamoto M."/>
            <person name="Ono N."/>
            <person name="Saji S."/>
            <person name="Sakaguchi M."/>
            <person name="Sakai K."/>
            <person name="Shibata M."/>
            <person name="Shimokawa T."/>
            <person name="Song J."/>
            <person name="Takazaki Y."/>
            <person name="Terasawa K."/>
            <person name="Tsugane M."/>
            <person name="Tsuji K."/>
            <person name="Ueda S."/>
            <person name="Waki K."/>
            <person name="Yamagata H."/>
            <person name="Yamamoto M."/>
            <person name="Yamamoto S."/>
            <person name="Yamane H."/>
            <person name="Yoshiki S."/>
            <person name="Yoshihara R."/>
            <person name="Yukawa K."/>
            <person name="Zhong H."/>
            <person name="Yano M."/>
            <person name="Yuan Q."/>
            <person name="Ouyang S."/>
            <person name="Liu J."/>
            <person name="Jones K.M."/>
            <person name="Gansberger K."/>
            <person name="Moffat K."/>
            <person name="Hill J."/>
            <person name="Bera J."/>
            <person name="Fadrosh D."/>
            <person name="Jin S."/>
            <person name="Johri S."/>
            <person name="Kim M."/>
            <person name="Overton L."/>
            <person name="Reardon M."/>
            <person name="Tsitrin T."/>
            <person name="Vuong H."/>
            <person name="Weaver B."/>
            <person name="Ciecko A."/>
            <person name="Tallon L."/>
            <person name="Jackson J."/>
            <person name="Pai G."/>
            <person name="Aken S.V."/>
            <person name="Utterback T."/>
            <person name="Reidmuller S."/>
            <person name="Feldblyum T."/>
            <person name="Hsiao J."/>
            <person name="Zismann V."/>
            <person name="Iobst S."/>
            <person name="de Vazeille A.R."/>
            <person name="Buell C.R."/>
            <person name="Ying K."/>
            <person name="Li Y."/>
            <person name="Lu T."/>
            <person name="Huang Y."/>
            <person name="Zhao Q."/>
            <person name="Feng Q."/>
            <person name="Zhang L."/>
            <person name="Zhu J."/>
            <person name="Weng Q."/>
            <person name="Mu J."/>
            <person name="Lu Y."/>
            <person name="Fan D."/>
            <person name="Liu Y."/>
            <person name="Guan J."/>
            <person name="Zhang Y."/>
            <person name="Yu S."/>
            <person name="Liu X."/>
            <person name="Zhang Y."/>
            <person name="Hong G."/>
            <person name="Han B."/>
            <person name="Choisne N."/>
            <person name="Demange N."/>
            <person name="Orjeda G."/>
            <person name="Samain S."/>
            <person name="Cattolico L."/>
            <person name="Pelletier E."/>
            <person name="Couloux A."/>
            <person name="Segurens B."/>
            <person name="Wincker P."/>
            <person name="D'Hont A."/>
            <person name="Scarpelli C."/>
            <person name="Weissenbach J."/>
            <person name="Salanoubat M."/>
            <person name="Quetier F."/>
            <person name="Yu Y."/>
            <person name="Kim H.R."/>
            <person name="Rambo T."/>
            <person name="Currie J."/>
            <person name="Collura K."/>
            <person name="Luo M."/>
            <person name="Yang T."/>
            <person name="Ammiraju J.S.S."/>
            <person name="Engler F."/>
            <person name="Soderlund C."/>
            <person name="Wing R.A."/>
            <person name="Palmer L.E."/>
            <person name="de la Bastide M."/>
            <person name="Spiegel L."/>
            <person name="Nascimento L."/>
            <person name="Zutavern T."/>
            <person name="O'Shaughnessy A."/>
            <person name="Dike S."/>
            <person name="Dedhia N."/>
            <person name="Preston R."/>
            <person name="Balija V."/>
            <person name="McCombie W.R."/>
            <person name="Chow T."/>
            <person name="Chen H."/>
            <person name="Chung M."/>
            <person name="Chen C."/>
            <person name="Shaw J."/>
            <person name="Wu H."/>
            <person name="Hsiao K."/>
            <person name="Chao Y."/>
            <person name="Chu M."/>
            <person name="Cheng C."/>
            <person name="Hour A."/>
            <person name="Lee P."/>
            <person name="Lin S."/>
            <person name="Lin Y."/>
            <person name="Liou J."/>
            <person name="Liu S."/>
            <person name="Hsing Y."/>
            <person name="Raghuvanshi S."/>
            <person name="Mohanty A."/>
            <person name="Bharti A.K."/>
            <person name="Gaur A."/>
            <person name="Gupta V."/>
            <person name="Kumar D."/>
            <person name="Ravi V."/>
            <person name="Vij S."/>
            <person name="Kapur A."/>
            <person name="Khurana P."/>
            <person name="Khurana P."/>
            <person name="Khurana J.P."/>
            <person name="Tyagi A.K."/>
            <person name="Gaikwad K."/>
            <person name="Singh A."/>
            <person name="Dalal V."/>
            <person name="Srivastava S."/>
            <person name="Dixit A."/>
            <person name="Pal A.K."/>
            <person name="Ghazi I.A."/>
            <person name="Yadav M."/>
            <person name="Pandit A."/>
            <person name="Bhargava A."/>
            <person name="Sureshbabu K."/>
            <person name="Batra K."/>
            <person name="Sharma T.R."/>
            <person name="Mohapatra T."/>
            <person name="Singh N.K."/>
            <person name="Messing J."/>
            <person name="Nelson A.B."/>
            <person name="Fuks G."/>
            <person name="Kavchok S."/>
            <person name="Keizer G."/>
            <person name="Linton E."/>
            <person name="Llaca V."/>
            <person name="Song R."/>
            <person name="Tanyolac B."/>
            <person name="Young S."/>
            <person name="Ho-Il K."/>
            <person name="Hahn J.H."/>
            <person name="Sangsakoo G."/>
            <person name="Vanavichit A."/>
            <person name="de Mattos Luiz.A.T."/>
            <person name="Zimmer P.D."/>
            <person name="Malone G."/>
            <person name="Dellagostin O."/>
            <person name="de Oliveira A.C."/>
            <person name="Bevan M."/>
            <person name="Bancroft I."/>
            <person name="Minx P."/>
            <person name="Cordum H."/>
            <person name="Wilson R."/>
            <person name="Cheng Z."/>
            <person name="Jin W."/>
            <person name="Jiang J."/>
            <person name="Leong S.A."/>
            <person name="Iwama H."/>
            <person name="Gojobori T."/>
            <person name="Itoh T."/>
            <person name="Niimura Y."/>
            <person name="Fujii Y."/>
            <person name="Habara T."/>
            <person name="Sakai H."/>
            <person name="Sato Y."/>
            <person name="Wilson G."/>
            <person name="Kumar K."/>
            <person name="McCouch S."/>
            <person name="Juretic N."/>
            <person name="Hoen D."/>
            <person name="Wright S."/>
            <person name="Bruskiewich R."/>
            <person name="Bureau T."/>
            <person name="Miyao A."/>
            <person name="Hirochika H."/>
            <person name="Nishikawa T."/>
            <person name="Kadowaki K."/>
            <person name="Sugiura M."/>
            <person name="Burr B."/>
            <person name="Sasaki T."/>
        </authorList>
    </citation>
    <scope>NUCLEOTIDE SEQUENCE [LARGE SCALE GENOMIC DNA]</scope>
    <source>
        <strain evidence="3">cv. Nipponbare</strain>
    </source>
</reference>
<reference evidence="3" key="2">
    <citation type="journal article" date="2008" name="Nucleic Acids Res.">
        <title>The rice annotation project database (RAP-DB): 2008 update.</title>
        <authorList>
            <consortium name="The rice annotation project (RAP)"/>
        </authorList>
    </citation>
    <scope>GENOME REANNOTATION</scope>
    <source>
        <strain evidence="3">cv. Nipponbare</strain>
    </source>
</reference>
<gene>
    <name evidence="2" type="primary">OSJNBb0003H22.5</name>
</gene>
<protein>
    <submittedName>
        <fullName evidence="2">Uncharacterized protein</fullName>
    </submittedName>
</protein>
<evidence type="ECO:0000313" key="2">
    <source>
        <dbReference type="EMBL" id="BAD26316.1"/>
    </source>
</evidence>
<feature type="compositionally biased region" description="Low complexity" evidence="1">
    <location>
        <begin position="159"/>
        <end position="171"/>
    </location>
</feature>
<dbReference type="EMBL" id="AP005842">
    <property type="protein sequence ID" value="BAD26316.1"/>
    <property type="molecule type" value="Genomic_DNA"/>
</dbReference>
<feature type="region of interest" description="Disordered" evidence="1">
    <location>
        <begin position="110"/>
        <end position="136"/>
    </location>
</feature>
<feature type="region of interest" description="Disordered" evidence="1">
    <location>
        <begin position="148"/>
        <end position="175"/>
    </location>
</feature>
<feature type="region of interest" description="Disordered" evidence="1">
    <location>
        <begin position="217"/>
        <end position="238"/>
    </location>
</feature>
<proteinExistence type="predicted"/>
<sequence>MGRNILLRKKYTEGPSTCHRITKSSLKHKTGYNASPNLQNQCRLGPSAVLTPVLSNVAADSAWDPRGSHMSAPSSPPLSSSLPLSSLNWWGRSGGGGDCGNRCGLWGEEEAESEGGGVGGQQQQPAPLPEVELHGGGDQVSHATLEARHHVQRPHARRASQAASATAAPPRRAVERRRPLLRLSHRCRCHRRHRRVPLPAGPVLVLHRRHEGRHGRSIEPEMGAAGSRRGGAGRRRGWGGEELNAAVVVVVGSGGSMRERARA</sequence>
<dbReference type="Proteomes" id="UP000000763">
    <property type="component" value="Chromosome 2"/>
</dbReference>
<organism evidence="2 3">
    <name type="scientific">Oryza sativa subsp. japonica</name>
    <name type="common">Rice</name>
    <dbReference type="NCBI Taxonomy" id="39947"/>
    <lineage>
        <taxon>Eukaryota</taxon>
        <taxon>Viridiplantae</taxon>
        <taxon>Streptophyta</taxon>
        <taxon>Embryophyta</taxon>
        <taxon>Tracheophyta</taxon>
        <taxon>Spermatophyta</taxon>
        <taxon>Magnoliopsida</taxon>
        <taxon>Liliopsida</taxon>
        <taxon>Poales</taxon>
        <taxon>Poaceae</taxon>
        <taxon>BOP clade</taxon>
        <taxon>Oryzoideae</taxon>
        <taxon>Oryzeae</taxon>
        <taxon>Oryzinae</taxon>
        <taxon>Oryza</taxon>
        <taxon>Oryza sativa</taxon>
    </lineage>
</organism>
<accession>Q6H4N3</accession>
<name>Q6H4N3_ORYSJ</name>
<evidence type="ECO:0000313" key="3">
    <source>
        <dbReference type="Proteomes" id="UP000000763"/>
    </source>
</evidence>